<keyword evidence="4" id="KW-0472">Membrane</keyword>
<name>A0A4R9K7E0_9LEPT</name>
<keyword evidence="6" id="KW-0418">Kinase</keyword>
<dbReference type="InterPro" id="IPR003594">
    <property type="entry name" value="HATPase_dom"/>
</dbReference>
<evidence type="ECO:0000256" key="2">
    <source>
        <dbReference type="ARBA" id="ARBA00012438"/>
    </source>
</evidence>
<evidence type="ECO:0000256" key="3">
    <source>
        <dbReference type="ARBA" id="ARBA00022553"/>
    </source>
</evidence>
<feature type="transmembrane region" description="Helical" evidence="4">
    <location>
        <begin position="110"/>
        <end position="130"/>
    </location>
</feature>
<reference evidence="6" key="1">
    <citation type="journal article" date="2019" name="PLoS Negl. Trop. Dis.">
        <title>Revisiting the worldwide diversity of Leptospira species in the environment.</title>
        <authorList>
            <person name="Vincent A.T."/>
            <person name="Schiettekatte O."/>
            <person name="Bourhy P."/>
            <person name="Veyrier F.J."/>
            <person name="Picardeau M."/>
        </authorList>
    </citation>
    <scope>NUCLEOTIDE SEQUENCE [LARGE SCALE GENOMIC DNA]</scope>
    <source>
        <strain evidence="6">201702455</strain>
    </source>
</reference>
<keyword evidence="7" id="KW-1185">Reference proteome</keyword>
<protein>
    <recommendedName>
        <fullName evidence="2">histidine kinase</fullName>
        <ecNumber evidence="2">2.7.13.3</ecNumber>
    </recommendedName>
</protein>
<feature type="transmembrane region" description="Helical" evidence="4">
    <location>
        <begin position="159"/>
        <end position="176"/>
    </location>
</feature>
<feature type="transmembrane region" description="Helical" evidence="4">
    <location>
        <begin position="79"/>
        <end position="98"/>
    </location>
</feature>
<keyword evidence="4" id="KW-0812">Transmembrane</keyword>
<comment type="caution">
    <text evidence="6">The sequence shown here is derived from an EMBL/GenBank/DDBJ whole genome shotgun (WGS) entry which is preliminary data.</text>
</comment>
<dbReference type="PRINTS" id="PR00344">
    <property type="entry name" value="BCTRLSENSOR"/>
</dbReference>
<dbReference type="OrthoDB" id="7326651at2"/>
<dbReference type="GO" id="GO:0000155">
    <property type="term" value="F:phosphorelay sensor kinase activity"/>
    <property type="evidence" value="ECO:0007669"/>
    <property type="project" value="InterPro"/>
</dbReference>
<gene>
    <name evidence="6" type="ORF">EHQ64_12190</name>
</gene>
<feature type="transmembrane region" description="Helical" evidence="4">
    <location>
        <begin position="39"/>
        <end position="59"/>
    </location>
</feature>
<proteinExistence type="predicted"/>
<dbReference type="InterPro" id="IPR003661">
    <property type="entry name" value="HisK_dim/P_dom"/>
</dbReference>
<evidence type="ECO:0000259" key="5">
    <source>
        <dbReference type="PROSITE" id="PS50109"/>
    </source>
</evidence>
<keyword evidence="3" id="KW-0597">Phosphoprotein</keyword>
<dbReference type="EMBL" id="RQGF01000028">
    <property type="protein sequence ID" value="TGL60585.1"/>
    <property type="molecule type" value="Genomic_DNA"/>
</dbReference>
<dbReference type="PROSITE" id="PS50109">
    <property type="entry name" value="HIS_KIN"/>
    <property type="match status" value="1"/>
</dbReference>
<dbReference type="CDD" id="cd00082">
    <property type="entry name" value="HisKA"/>
    <property type="match status" value="1"/>
</dbReference>
<evidence type="ECO:0000256" key="4">
    <source>
        <dbReference type="SAM" id="Phobius"/>
    </source>
</evidence>
<dbReference type="SMART" id="SM00387">
    <property type="entry name" value="HATPase_c"/>
    <property type="match status" value="1"/>
</dbReference>
<dbReference type="Proteomes" id="UP000297762">
    <property type="component" value="Unassembled WGS sequence"/>
</dbReference>
<feature type="transmembrane region" description="Helical" evidence="4">
    <location>
        <begin position="182"/>
        <end position="202"/>
    </location>
</feature>
<dbReference type="SUPFAM" id="SSF55874">
    <property type="entry name" value="ATPase domain of HSP90 chaperone/DNA topoisomerase II/histidine kinase"/>
    <property type="match status" value="1"/>
</dbReference>
<dbReference type="Gene3D" id="3.30.565.10">
    <property type="entry name" value="Histidine kinase-like ATPase, C-terminal domain"/>
    <property type="match status" value="1"/>
</dbReference>
<dbReference type="PANTHER" id="PTHR43547">
    <property type="entry name" value="TWO-COMPONENT HISTIDINE KINASE"/>
    <property type="match status" value="1"/>
</dbReference>
<dbReference type="EC" id="2.7.13.3" evidence="2"/>
<keyword evidence="4" id="KW-1133">Transmembrane helix</keyword>
<dbReference type="InterPro" id="IPR005467">
    <property type="entry name" value="His_kinase_dom"/>
</dbReference>
<comment type="catalytic activity">
    <reaction evidence="1">
        <text>ATP + protein L-histidine = ADP + protein N-phospho-L-histidine.</text>
        <dbReference type="EC" id="2.7.13.3"/>
    </reaction>
</comment>
<dbReference type="AlphaFoldDB" id="A0A4R9K7E0"/>
<sequence length="469" mass="53807">MKNFYVTIRFRAKNFILFIKKHFQILKELRSNEEFIRSAYYEVYLILRYLFPFLFVAYIPFSVLDWTDFLKDSGYYPLLIYNSIFLPGCFIFSTLLNFPILKSESSRKWIAIAGTLFLTSAGTGMNLIIFQFGTDLSLFAFTQLGIAVLLRYPDKIKTLIYFANYAIFFVCMFWMGKNSSYLIQNFFFTMIMTILLDQISFLTKVNSFHKEQSIRDLNRKLVMESIKKSEILRIAIHDLKSPVTGILSLVGLYTREPSPITTTNRSSVTYADPPEILDHIDRTSRKILESIEDVLYLASSADIETIGYQTQKINPELLLRSVSSNLNFLFSSKSIRIEDGLFGYDFFFQANPQILYRVFDNLLSNAAKFSPENSEISVSSRLIFESDQKILIIQIEDSGPGFRPEDEKDMFREFSILSAKPTGSESSSGIGLALAKKLLDRMGIRIRLSNSESKGGAKVILEFPQSKAK</sequence>
<evidence type="ECO:0000313" key="6">
    <source>
        <dbReference type="EMBL" id="TGL60585.1"/>
    </source>
</evidence>
<dbReference type="Gene3D" id="1.10.287.130">
    <property type="match status" value="1"/>
</dbReference>
<dbReference type="PANTHER" id="PTHR43547:SF2">
    <property type="entry name" value="HYBRID SIGNAL TRANSDUCTION HISTIDINE KINASE C"/>
    <property type="match status" value="1"/>
</dbReference>
<organism evidence="6 7">
    <name type="scientific">Leptospira sarikeiensis</name>
    <dbReference type="NCBI Taxonomy" id="2484943"/>
    <lineage>
        <taxon>Bacteria</taxon>
        <taxon>Pseudomonadati</taxon>
        <taxon>Spirochaetota</taxon>
        <taxon>Spirochaetia</taxon>
        <taxon>Leptospirales</taxon>
        <taxon>Leptospiraceae</taxon>
        <taxon>Leptospira</taxon>
    </lineage>
</organism>
<dbReference type="Pfam" id="PF02518">
    <property type="entry name" value="HATPase_c"/>
    <property type="match status" value="1"/>
</dbReference>
<dbReference type="InterPro" id="IPR004358">
    <property type="entry name" value="Sig_transdc_His_kin-like_C"/>
</dbReference>
<dbReference type="InterPro" id="IPR036890">
    <property type="entry name" value="HATPase_C_sf"/>
</dbReference>
<evidence type="ECO:0000313" key="7">
    <source>
        <dbReference type="Proteomes" id="UP000297762"/>
    </source>
</evidence>
<feature type="domain" description="Histidine kinase" evidence="5">
    <location>
        <begin position="234"/>
        <end position="467"/>
    </location>
</feature>
<feature type="transmembrane region" description="Helical" evidence="4">
    <location>
        <begin position="136"/>
        <end position="152"/>
    </location>
</feature>
<keyword evidence="6" id="KW-0808">Transferase</keyword>
<accession>A0A4R9K7E0</accession>
<evidence type="ECO:0000256" key="1">
    <source>
        <dbReference type="ARBA" id="ARBA00000085"/>
    </source>
</evidence>